<feature type="region of interest" description="Disordered" evidence="1">
    <location>
        <begin position="251"/>
        <end position="293"/>
    </location>
</feature>
<feature type="compositionally biased region" description="Basic and acidic residues" evidence="1">
    <location>
        <begin position="279"/>
        <end position="293"/>
    </location>
</feature>
<feature type="compositionally biased region" description="Gly residues" evidence="1">
    <location>
        <begin position="267"/>
        <end position="277"/>
    </location>
</feature>
<evidence type="ECO:0000313" key="3">
    <source>
        <dbReference type="Proteomes" id="UP001446871"/>
    </source>
</evidence>
<name>A0ABR1V9C6_9PEZI</name>
<gene>
    <name evidence="2" type="ORF">PG996_006921</name>
</gene>
<feature type="compositionally biased region" description="Basic residues" evidence="1">
    <location>
        <begin position="254"/>
        <end position="266"/>
    </location>
</feature>
<evidence type="ECO:0000256" key="1">
    <source>
        <dbReference type="SAM" id="MobiDB-lite"/>
    </source>
</evidence>
<dbReference type="Proteomes" id="UP001446871">
    <property type="component" value="Unassembled WGS sequence"/>
</dbReference>
<keyword evidence="3" id="KW-1185">Reference proteome</keyword>
<sequence>MLGTGKIAGAVGDINGRAGLNITAEGDDISVVRMGGDRVPGVGPRHAAAASPLILVPHPLDAFETVIKVARLFAIGETVVLAGANEGGDIGGDGGRPAAAASPLILVPHPLDAFVTGIKVAHLVAIGETVVLTGANAEFCSCKIAAAGDGIAVVREGDDICGGVGHRRDGDGGGADGRGYSRDADRVEGEMHDEIRGLLVVGYICGVALPCAIFEIGEIPGAPVVIWALKIPAAADKVAVVRVGGDIGVERRRRDSSRRRRRRHGNGKGGGAEGCGYGRDADRGESEMHIGSK</sequence>
<accession>A0ABR1V9C6</accession>
<reference evidence="2 3" key="1">
    <citation type="submission" date="2023-01" db="EMBL/GenBank/DDBJ databases">
        <title>Analysis of 21 Apiospora genomes using comparative genomics revels a genus with tremendous synthesis potential of carbohydrate active enzymes and secondary metabolites.</title>
        <authorList>
            <person name="Sorensen T."/>
        </authorList>
    </citation>
    <scope>NUCLEOTIDE SEQUENCE [LARGE SCALE GENOMIC DNA]</scope>
    <source>
        <strain evidence="2 3">CBS 83171</strain>
    </source>
</reference>
<proteinExistence type="predicted"/>
<comment type="caution">
    <text evidence="2">The sequence shown here is derived from an EMBL/GenBank/DDBJ whole genome shotgun (WGS) entry which is preliminary data.</text>
</comment>
<protein>
    <submittedName>
        <fullName evidence="2">Uncharacterized protein</fullName>
    </submittedName>
</protein>
<evidence type="ECO:0000313" key="2">
    <source>
        <dbReference type="EMBL" id="KAK8067809.1"/>
    </source>
</evidence>
<organism evidence="2 3">
    <name type="scientific">Apiospora saccharicola</name>
    <dbReference type="NCBI Taxonomy" id="335842"/>
    <lineage>
        <taxon>Eukaryota</taxon>
        <taxon>Fungi</taxon>
        <taxon>Dikarya</taxon>
        <taxon>Ascomycota</taxon>
        <taxon>Pezizomycotina</taxon>
        <taxon>Sordariomycetes</taxon>
        <taxon>Xylariomycetidae</taxon>
        <taxon>Amphisphaeriales</taxon>
        <taxon>Apiosporaceae</taxon>
        <taxon>Apiospora</taxon>
    </lineage>
</organism>
<dbReference type="EMBL" id="JAQQWM010000004">
    <property type="protein sequence ID" value="KAK8067809.1"/>
    <property type="molecule type" value="Genomic_DNA"/>
</dbReference>